<gene>
    <name evidence="2" type="ORF">SAMN05878443_0975</name>
</gene>
<proteinExistence type="predicted"/>
<dbReference type="Pfam" id="PF11181">
    <property type="entry name" value="YflT"/>
    <property type="match status" value="1"/>
</dbReference>
<dbReference type="OrthoDB" id="2334846at2"/>
<dbReference type="AlphaFoldDB" id="A0A1N6G233"/>
<evidence type="ECO:0000259" key="1">
    <source>
        <dbReference type="Pfam" id="PF11181"/>
    </source>
</evidence>
<accession>A0A1N6G233</accession>
<evidence type="ECO:0000313" key="2">
    <source>
        <dbReference type="EMBL" id="SIO01564.1"/>
    </source>
</evidence>
<evidence type="ECO:0000313" key="3">
    <source>
        <dbReference type="Proteomes" id="UP000184758"/>
    </source>
</evidence>
<dbReference type="RefSeq" id="WP_034547769.1">
    <property type="nucleotide sequence ID" value="NZ_FSRN01000001.1"/>
</dbReference>
<dbReference type="Proteomes" id="UP000184758">
    <property type="component" value="Unassembled WGS sequence"/>
</dbReference>
<organism evidence="2 3">
    <name type="scientific">Carnobacterium alterfunditum</name>
    <dbReference type="NCBI Taxonomy" id="28230"/>
    <lineage>
        <taxon>Bacteria</taxon>
        <taxon>Bacillati</taxon>
        <taxon>Bacillota</taxon>
        <taxon>Bacilli</taxon>
        <taxon>Lactobacillales</taxon>
        <taxon>Carnobacteriaceae</taxon>
        <taxon>Carnobacterium</taxon>
    </lineage>
</organism>
<reference evidence="3" key="1">
    <citation type="submission" date="2016-11" db="EMBL/GenBank/DDBJ databases">
        <authorList>
            <person name="Varghese N."/>
            <person name="Submissions S."/>
        </authorList>
    </citation>
    <scope>NUCLEOTIDE SEQUENCE [LARGE SCALE GENOMIC DNA]</scope>
    <source>
        <strain evidence="3">313</strain>
    </source>
</reference>
<keyword evidence="3" id="KW-1185">Reference proteome</keyword>
<dbReference type="InterPro" id="IPR025889">
    <property type="entry name" value="GSP17M-like_dom"/>
</dbReference>
<protein>
    <submittedName>
        <fullName evidence="2">Heat induced stress protein YflT</fullName>
    </submittedName>
</protein>
<name>A0A1N6G233_9LACT</name>
<dbReference type="EMBL" id="FSRN01000001">
    <property type="protein sequence ID" value="SIO01564.1"/>
    <property type="molecule type" value="Genomic_DNA"/>
</dbReference>
<sequence length="128" mass="14326">MKRQVVGSYAKSQEAVEAVKELQGKGYQKQDITLICSSEARNLISNTTDVEVTTDEAITGEAAKGNRTDHQSIWERIKETFSTDDYDDRVFTSTDDDPLYAYQKDIANGNIIVMVNIERKRTGLDGAE</sequence>
<feature type="domain" description="General stress protein 17M-like" evidence="1">
    <location>
        <begin position="4"/>
        <end position="108"/>
    </location>
</feature>